<dbReference type="InterPro" id="IPR013221">
    <property type="entry name" value="Mur_ligase_cen"/>
</dbReference>
<feature type="domain" description="Mur ligase central" evidence="8">
    <location>
        <begin position="25"/>
        <end position="181"/>
    </location>
</feature>
<dbReference type="InterPro" id="IPR001645">
    <property type="entry name" value="Folylpolyglutamate_synth"/>
</dbReference>
<dbReference type="GO" id="GO:0046872">
    <property type="term" value="F:metal ion binding"/>
    <property type="evidence" value="ECO:0007669"/>
    <property type="project" value="UniProtKB-KW"/>
</dbReference>
<proteinExistence type="inferred from homology"/>
<dbReference type="PANTHER" id="PTHR11136">
    <property type="entry name" value="FOLYLPOLYGLUTAMATE SYNTHASE-RELATED"/>
    <property type="match status" value="1"/>
</dbReference>
<evidence type="ECO:0000259" key="8">
    <source>
        <dbReference type="Pfam" id="PF08245"/>
    </source>
</evidence>
<dbReference type="NCBIfam" id="TIGR01499">
    <property type="entry name" value="folC"/>
    <property type="match status" value="1"/>
</dbReference>
<keyword evidence="10" id="KW-1185">Reference proteome</keyword>
<dbReference type="AlphaFoldDB" id="A0A6A5R566"/>
<evidence type="ECO:0000313" key="10">
    <source>
        <dbReference type="Proteomes" id="UP000800096"/>
    </source>
</evidence>
<feature type="region of interest" description="Disordered" evidence="7">
    <location>
        <begin position="516"/>
        <end position="587"/>
    </location>
</feature>
<dbReference type="SUPFAM" id="SSF53244">
    <property type="entry name" value="MurD-like peptide ligases, peptide-binding domain"/>
    <property type="match status" value="1"/>
</dbReference>
<dbReference type="Pfam" id="PF08245">
    <property type="entry name" value="Mur_ligase_M"/>
    <property type="match status" value="1"/>
</dbReference>
<keyword evidence="3" id="KW-0479">Metal-binding</keyword>
<dbReference type="SUPFAM" id="SSF53623">
    <property type="entry name" value="MurD-like peptide ligases, catalytic domain"/>
    <property type="match status" value="1"/>
</dbReference>
<dbReference type="PROSITE" id="PS01012">
    <property type="entry name" value="FOLYLPOLYGLU_SYNT_2"/>
    <property type="match status" value="1"/>
</dbReference>
<comment type="similarity">
    <text evidence="1">Belongs to the folylpolyglutamate synthase family.</text>
</comment>
<evidence type="ECO:0000256" key="1">
    <source>
        <dbReference type="ARBA" id="ARBA00008276"/>
    </source>
</evidence>
<dbReference type="GO" id="GO:0005739">
    <property type="term" value="C:mitochondrion"/>
    <property type="evidence" value="ECO:0007669"/>
    <property type="project" value="TreeGrafter"/>
</dbReference>
<dbReference type="Gene3D" id="3.40.1190.10">
    <property type="entry name" value="Mur-like, catalytic domain"/>
    <property type="match status" value="1"/>
</dbReference>
<reference evidence="9" key="1">
    <citation type="journal article" date="2020" name="Stud. Mycol.">
        <title>101 Dothideomycetes genomes: a test case for predicting lifestyles and emergence of pathogens.</title>
        <authorList>
            <person name="Haridas S."/>
            <person name="Albert R."/>
            <person name="Binder M."/>
            <person name="Bloem J."/>
            <person name="Labutti K."/>
            <person name="Salamov A."/>
            <person name="Andreopoulos B."/>
            <person name="Baker S."/>
            <person name="Barry K."/>
            <person name="Bills G."/>
            <person name="Bluhm B."/>
            <person name="Cannon C."/>
            <person name="Castanera R."/>
            <person name="Culley D."/>
            <person name="Daum C."/>
            <person name="Ezra D."/>
            <person name="Gonzalez J."/>
            <person name="Henrissat B."/>
            <person name="Kuo A."/>
            <person name="Liang C."/>
            <person name="Lipzen A."/>
            <person name="Lutzoni F."/>
            <person name="Magnuson J."/>
            <person name="Mondo S."/>
            <person name="Nolan M."/>
            <person name="Ohm R."/>
            <person name="Pangilinan J."/>
            <person name="Park H.-J."/>
            <person name="Ramirez L."/>
            <person name="Alfaro M."/>
            <person name="Sun H."/>
            <person name="Tritt A."/>
            <person name="Yoshinaga Y."/>
            <person name="Zwiers L.-H."/>
            <person name="Turgeon B."/>
            <person name="Goodwin S."/>
            <person name="Spatafora J."/>
            <person name="Crous P."/>
            <person name="Grigoriev I."/>
        </authorList>
    </citation>
    <scope>NUCLEOTIDE SEQUENCE</scope>
    <source>
        <strain evidence="9">HMLAC05119</strain>
    </source>
</reference>
<feature type="compositionally biased region" description="Basic and acidic residues" evidence="7">
    <location>
        <begin position="545"/>
        <end position="562"/>
    </location>
</feature>
<keyword evidence="2 9" id="KW-0436">Ligase</keyword>
<name>A0A6A5R566_AMPQU</name>
<gene>
    <name evidence="9" type="ORF">BDU57DRAFT_66415</name>
</gene>
<keyword evidence="4" id="KW-0547">Nucleotide-binding</keyword>
<feature type="compositionally biased region" description="Polar residues" evidence="7">
    <location>
        <begin position="517"/>
        <end position="535"/>
    </location>
</feature>
<evidence type="ECO:0000256" key="4">
    <source>
        <dbReference type="ARBA" id="ARBA00022741"/>
    </source>
</evidence>
<sequence length="638" mass="71681">MIQPGLERISLLLKNVEFPWKAIHIAGTNGKGSISHVASHLLRRRTVRTGTFTTPHLVDRWDSILINNVPVKENTFKIIENQILKLNAEEKINASPFEILTATALTCFNKAKVDIGIVEVGMGGRLDATNILNNQAISVISKIARDHEEFLGKTLAEIALHKAGILRPNVPYIVNPTNERFVQELIDEYAKEIGAGPRLFGDTPELRADIYKSKGWREYAIRQEPFQRDNTVLGIVAVRTAMKGLGKIYGDMIVEELNKKRAQSIPGRFQQIKVPQVLGNDSNDGRYIILDGGHNHDAAIALMEYVYTHARIQHGEETEEPPRGGWGVNWVVAMTQGKDAKTFLRQILRPCDRIITTSFGPVDGMPWVKPMDPKALLKIAQEVRPGVIGFAMPQVSALRALCASKAFKQPGNRHVMCGSLYLVGEFFREMKAMPTTHRFWGKDRWNPAQEEMRQMHRQEIARVNDFLRNFGNEASTSHQDTVTSAEDASRQVESELEDLHRQIDLLKLKENLPLTPRLSTINSSPSPDDTNQHNPHPSGRPFPGKFKELRERSKALRDHVETDEPVSCSSVETGQGDGTTRDPPIRYSNLNPLVFEQRGKHKIRLHFGDVQGQDRRIFARPTFLAKKKFGAQGGAAPE</sequence>
<feature type="compositionally biased region" description="Polar residues" evidence="7">
    <location>
        <begin position="474"/>
        <end position="486"/>
    </location>
</feature>
<dbReference type="EMBL" id="ML979132">
    <property type="protein sequence ID" value="KAF1921916.1"/>
    <property type="molecule type" value="Genomic_DNA"/>
</dbReference>
<keyword evidence="5" id="KW-0067">ATP-binding</keyword>
<dbReference type="Gene3D" id="3.90.190.20">
    <property type="entry name" value="Mur ligase, C-terminal domain"/>
    <property type="match status" value="1"/>
</dbReference>
<protein>
    <submittedName>
        <fullName evidence="9">Mur ligase</fullName>
    </submittedName>
</protein>
<feature type="region of interest" description="Disordered" evidence="7">
    <location>
        <begin position="474"/>
        <end position="495"/>
    </location>
</feature>
<evidence type="ECO:0000313" key="9">
    <source>
        <dbReference type="EMBL" id="KAF1921916.1"/>
    </source>
</evidence>
<dbReference type="InterPro" id="IPR018109">
    <property type="entry name" value="Folylpolyglutamate_synth_CS"/>
</dbReference>
<evidence type="ECO:0000256" key="2">
    <source>
        <dbReference type="ARBA" id="ARBA00022598"/>
    </source>
</evidence>
<dbReference type="GO" id="GO:0008841">
    <property type="term" value="F:dihydrofolate synthase activity"/>
    <property type="evidence" value="ECO:0007669"/>
    <property type="project" value="TreeGrafter"/>
</dbReference>
<evidence type="ECO:0000256" key="3">
    <source>
        <dbReference type="ARBA" id="ARBA00022723"/>
    </source>
</evidence>
<dbReference type="PANTHER" id="PTHR11136:SF0">
    <property type="entry name" value="DIHYDROFOLATE SYNTHETASE-RELATED"/>
    <property type="match status" value="1"/>
</dbReference>
<dbReference type="InterPro" id="IPR036565">
    <property type="entry name" value="Mur-like_cat_sf"/>
</dbReference>
<dbReference type="OrthoDB" id="5212574at2759"/>
<dbReference type="GO" id="GO:0005524">
    <property type="term" value="F:ATP binding"/>
    <property type="evidence" value="ECO:0007669"/>
    <property type="project" value="UniProtKB-KW"/>
</dbReference>
<organism evidence="9 10">
    <name type="scientific">Ampelomyces quisqualis</name>
    <name type="common">Powdery mildew agent</name>
    <dbReference type="NCBI Taxonomy" id="50730"/>
    <lineage>
        <taxon>Eukaryota</taxon>
        <taxon>Fungi</taxon>
        <taxon>Dikarya</taxon>
        <taxon>Ascomycota</taxon>
        <taxon>Pezizomycotina</taxon>
        <taxon>Dothideomycetes</taxon>
        <taxon>Pleosporomycetidae</taxon>
        <taxon>Pleosporales</taxon>
        <taxon>Pleosporineae</taxon>
        <taxon>Phaeosphaeriaceae</taxon>
        <taxon>Ampelomyces</taxon>
    </lineage>
</organism>
<evidence type="ECO:0000256" key="6">
    <source>
        <dbReference type="ARBA" id="ARBA00022842"/>
    </source>
</evidence>
<dbReference type="Proteomes" id="UP000800096">
    <property type="component" value="Unassembled WGS sequence"/>
</dbReference>
<accession>A0A6A5R566</accession>
<dbReference type="GO" id="GO:0005829">
    <property type="term" value="C:cytosol"/>
    <property type="evidence" value="ECO:0007669"/>
    <property type="project" value="TreeGrafter"/>
</dbReference>
<dbReference type="UniPathway" id="UPA00850"/>
<keyword evidence="6" id="KW-0460">Magnesium</keyword>
<evidence type="ECO:0000256" key="5">
    <source>
        <dbReference type="ARBA" id="ARBA00022840"/>
    </source>
</evidence>
<dbReference type="InterPro" id="IPR036615">
    <property type="entry name" value="Mur_ligase_C_dom_sf"/>
</dbReference>
<dbReference type="GO" id="GO:0004326">
    <property type="term" value="F:tetrahydrofolylpolyglutamate synthase activity"/>
    <property type="evidence" value="ECO:0007669"/>
    <property type="project" value="InterPro"/>
</dbReference>
<evidence type="ECO:0000256" key="7">
    <source>
        <dbReference type="SAM" id="MobiDB-lite"/>
    </source>
</evidence>